<evidence type="ECO:0000313" key="5">
    <source>
        <dbReference type="EMBL" id="SJM30374.1"/>
    </source>
</evidence>
<dbReference type="CDD" id="cd00320">
    <property type="entry name" value="cpn10"/>
    <property type="match status" value="1"/>
</dbReference>
<sequence>MRVMPEQGSRTVASAVVPVGCEGRSKKICLSYEENDMAFRPLHDRILVRRIEVDEKTAGGIIIPDTAKEKPQEGEVIAAGPGARDDSGQLQPLDVKVGDRILFGKWSGTEIKLNGEDLLIMKESDVLGVIESTDKMQKAA</sequence>
<dbReference type="GO" id="GO:0051087">
    <property type="term" value="F:protein-folding chaperone binding"/>
    <property type="evidence" value="ECO:0007669"/>
    <property type="project" value="TreeGrafter"/>
</dbReference>
<dbReference type="GO" id="GO:0051082">
    <property type="term" value="F:unfolded protein binding"/>
    <property type="evidence" value="ECO:0007669"/>
    <property type="project" value="TreeGrafter"/>
</dbReference>
<evidence type="ECO:0000313" key="6">
    <source>
        <dbReference type="Proteomes" id="UP000245698"/>
    </source>
</evidence>
<name>A0A2P9AGY3_9HYPH</name>
<dbReference type="SMART" id="SM00883">
    <property type="entry name" value="Cpn10"/>
    <property type="match status" value="1"/>
</dbReference>
<dbReference type="HAMAP" id="MF_00580">
    <property type="entry name" value="CH10"/>
    <property type="match status" value="1"/>
</dbReference>
<dbReference type="PANTHER" id="PTHR10772">
    <property type="entry name" value="10 KDA HEAT SHOCK PROTEIN"/>
    <property type="match status" value="1"/>
</dbReference>
<dbReference type="GO" id="GO:0005737">
    <property type="term" value="C:cytoplasm"/>
    <property type="evidence" value="ECO:0007669"/>
    <property type="project" value="UniProtKB-SubCell"/>
</dbReference>
<accession>A0A2P9AGY3</accession>
<dbReference type="FunFam" id="2.30.33.40:FF:000001">
    <property type="entry name" value="10 kDa chaperonin"/>
    <property type="match status" value="1"/>
</dbReference>
<protein>
    <recommendedName>
        <fullName evidence="3">Co-chaperonin GroES</fullName>
    </recommendedName>
    <alternativeName>
        <fullName evidence="3">10 kDa chaperonin</fullName>
    </alternativeName>
    <alternativeName>
        <fullName evidence="3">Chaperonin-10</fullName>
        <shortName evidence="3">Cpn10</shortName>
    </alternativeName>
</protein>
<dbReference type="GO" id="GO:0046872">
    <property type="term" value="F:metal ion binding"/>
    <property type="evidence" value="ECO:0007669"/>
    <property type="project" value="TreeGrafter"/>
</dbReference>
<reference evidence="6" key="1">
    <citation type="submission" date="2016-12" db="EMBL/GenBank/DDBJ databases">
        <authorList>
            <person name="Brunel B."/>
        </authorList>
    </citation>
    <scope>NUCLEOTIDE SEQUENCE [LARGE SCALE GENOMIC DNA]</scope>
</reference>
<dbReference type="NCBIfam" id="NF001529">
    <property type="entry name" value="PRK00364.1-5"/>
    <property type="match status" value="1"/>
</dbReference>
<comment type="similarity">
    <text evidence="1 3 4">Belongs to the GroES chaperonin family.</text>
</comment>
<dbReference type="InterPro" id="IPR020818">
    <property type="entry name" value="Chaperonin_GroES"/>
</dbReference>
<keyword evidence="6" id="KW-1185">Reference proteome</keyword>
<keyword evidence="2 3" id="KW-0143">Chaperone</keyword>
<comment type="subcellular location">
    <subcellularLocation>
        <location evidence="3">Cytoplasm</location>
    </subcellularLocation>
</comment>
<dbReference type="AlphaFoldDB" id="A0A2P9AGY3"/>
<keyword evidence="3" id="KW-0963">Cytoplasm</keyword>
<dbReference type="NCBIfam" id="NF001531">
    <property type="entry name" value="PRK00364.2-2"/>
    <property type="match status" value="1"/>
</dbReference>
<dbReference type="Proteomes" id="UP000245698">
    <property type="component" value="Unassembled WGS sequence"/>
</dbReference>
<dbReference type="GO" id="GO:0044183">
    <property type="term" value="F:protein folding chaperone"/>
    <property type="evidence" value="ECO:0007669"/>
    <property type="project" value="InterPro"/>
</dbReference>
<organism evidence="5 6">
    <name type="scientific">Mesorhizobium delmotii</name>
    <dbReference type="NCBI Taxonomy" id="1631247"/>
    <lineage>
        <taxon>Bacteria</taxon>
        <taxon>Pseudomonadati</taxon>
        <taxon>Pseudomonadota</taxon>
        <taxon>Alphaproteobacteria</taxon>
        <taxon>Hyphomicrobiales</taxon>
        <taxon>Phyllobacteriaceae</taxon>
        <taxon>Mesorhizobium</taxon>
    </lineage>
</organism>
<dbReference type="PRINTS" id="PR00297">
    <property type="entry name" value="CHAPERONIN10"/>
</dbReference>
<dbReference type="InterPro" id="IPR018369">
    <property type="entry name" value="Chaprnonin_Cpn10_CS"/>
</dbReference>
<dbReference type="GO" id="GO:0005524">
    <property type="term" value="F:ATP binding"/>
    <property type="evidence" value="ECO:0007669"/>
    <property type="project" value="InterPro"/>
</dbReference>
<dbReference type="Gene3D" id="2.30.33.40">
    <property type="entry name" value="GroES chaperonin"/>
    <property type="match status" value="1"/>
</dbReference>
<dbReference type="NCBIfam" id="NF001527">
    <property type="entry name" value="PRK00364.1-2"/>
    <property type="match status" value="1"/>
</dbReference>
<evidence type="ECO:0000256" key="2">
    <source>
        <dbReference type="ARBA" id="ARBA00023186"/>
    </source>
</evidence>
<dbReference type="SUPFAM" id="SSF50129">
    <property type="entry name" value="GroES-like"/>
    <property type="match status" value="1"/>
</dbReference>
<dbReference type="InterPro" id="IPR037124">
    <property type="entry name" value="Chaperonin_GroES_sf"/>
</dbReference>
<dbReference type="InterPro" id="IPR011032">
    <property type="entry name" value="GroES-like_sf"/>
</dbReference>
<proteinExistence type="inferred from homology"/>
<comment type="function">
    <text evidence="3 4">Together with the chaperonin GroEL, plays an essential role in assisting protein folding. The GroEL-GroES system forms a nano-cage that allows encapsulation of the non-native substrate proteins and provides a physical environment optimized to promote and accelerate protein folding. GroES binds to the apical surface of the GroEL ring, thereby capping the opening of the GroEL channel.</text>
</comment>
<dbReference type="EMBL" id="FUIG01000020">
    <property type="protein sequence ID" value="SJM30374.1"/>
    <property type="molecule type" value="Genomic_DNA"/>
</dbReference>
<comment type="subunit">
    <text evidence="3">Heptamer of 7 subunits arranged in a ring. Interacts with the chaperonin GroEL.</text>
</comment>
<dbReference type="PROSITE" id="PS00681">
    <property type="entry name" value="CHAPERONINS_CPN10"/>
    <property type="match status" value="1"/>
</dbReference>
<evidence type="ECO:0000256" key="4">
    <source>
        <dbReference type="RuleBase" id="RU000535"/>
    </source>
</evidence>
<dbReference type="PANTHER" id="PTHR10772:SF58">
    <property type="entry name" value="CO-CHAPERONIN GROES"/>
    <property type="match status" value="1"/>
</dbReference>
<dbReference type="NCBIfam" id="NF001533">
    <property type="entry name" value="PRK00364.2-4"/>
    <property type="match status" value="1"/>
</dbReference>
<gene>
    <name evidence="3" type="primary">groES</name>
    <name evidence="3" type="synonym">groS</name>
    <name evidence="5" type="ORF">BQ8482_140021</name>
</gene>
<evidence type="ECO:0000256" key="3">
    <source>
        <dbReference type="HAMAP-Rule" id="MF_00580"/>
    </source>
</evidence>
<evidence type="ECO:0000256" key="1">
    <source>
        <dbReference type="ARBA" id="ARBA00006975"/>
    </source>
</evidence>
<dbReference type="Pfam" id="PF00166">
    <property type="entry name" value="Cpn10"/>
    <property type="match status" value="1"/>
</dbReference>